<feature type="coiled-coil region" evidence="8">
    <location>
        <begin position="309"/>
        <end position="336"/>
    </location>
</feature>
<comment type="caution">
    <text evidence="10">The sequence shown here is derived from an EMBL/GenBank/DDBJ whole genome shotgun (WGS) entry which is preliminary data.</text>
</comment>
<evidence type="ECO:0000256" key="2">
    <source>
        <dbReference type="ARBA" id="ARBA00022763"/>
    </source>
</evidence>
<proteinExistence type="inferred from homology"/>
<feature type="region of interest" description="Disordered" evidence="9">
    <location>
        <begin position="495"/>
        <end position="533"/>
    </location>
</feature>
<keyword evidence="4 8" id="KW-0175">Coiled coil</keyword>
<dbReference type="Proteomes" id="UP000612746">
    <property type="component" value="Unassembled WGS sequence"/>
</dbReference>
<dbReference type="Gene3D" id="3.30.420.40">
    <property type="match status" value="3"/>
</dbReference>
<evidence type="ECO:0000256" key="1">
    <source>
        <dbReference type="ARBA" id="ARBA00004123"/>
    </source>
</evidence>
<dbReference type="InterPro" id="IPR004000">
    <property type="entry name" value="Actin"/>
</dbReference>
<dbReference type="AlphaFoldDB" id="A0A8H7Q445"/>
<comment type="subcellular location">
    <subcellularLocation>
        <location evidence="1">Nucleus</location>
    </subcellularLocation>
</comment>
<reference evidence="10" key="1">
    <citation type="submission" date="2020-12" db="EMBL/GenBank/DDBJ databases">
        <title>Metabolic potential, ecology and presence of endohyphal bacteria is reflected in genomic diversity of Mucoromycotina.</title>
        <authorList>
            <person name="Muszewska A."/>
            <person name="Okrasinska A."/>
            <person name="Steczkiewicz K."/>
            <person name="Drgas O."/>
            <person name="Orlowska M."/>
            <person name="Perlinska-Lenart U."/>
            <person name="Aleksandrzak-Piekarczyk T."/>
            <person name="Szatraj K."/>
            <person name="Zielenkiewicz U."/>
            <person name="Pilsyk S."/>
            <person name="Malc E."/>
            <person name="Mieczkowski P."/>
            <person name="Kruszewska J.S."/>
            <person name="Biernat P."/>
            <person name="Pawlowska J."/>
        </authorList>
    </citation>
    <scope>NUCLEOTIDE SEQUENCE</scope>
    <source>
        <strain evidence="10">WA0000051536</strain>
    </source>
</reference>
<evidence type="ECO:0000313" key="10">
    <source>
        <dbReference type="EMBL" id="KAG2185582.1"/>
    </source>
</evidence>
<dbReference type="PANTHER" id="PTHR11937">
    <property type="entry name" value="ACTIN"/>
    <property type="match status" value="1"/>
</dbReference>
<organism evidence="10 11">
    <name type="scientific">Umbelopsis vinacea</name>
    <dbReference type="NCBI Taxonomy" id="44442"/>
    <lineage>
        <taxon>Eukaryota</taxon>
        <taxon>Fungi</taxon>
        <taxon>Fungi incertae sedis</taxon>
        <taxon>Mucoromycota</taxon>
        <taxon>Mucoromycotina</taxon>
        <taxon>Umbelopsidomycetes</taxon>
        <taxon>Umbelopsidales</taxon>
        <taxon>Umbelopsidaceae</taxon>
        <taxon>Umbelopsis</taxon>
    </lineage>
</organism>
<dbReference type="InterPro" id="IPR043129">
    <property type="entry name" value="ATPase_NBD"/>
</dbReference>
<keyword evidence="3" id="KW-0805">Transcription regulation</keyword>
<name>A0A8H7Q445_9FUNG</name>
<evidence type="ECO:0000256" key="5">
    <source>
        <dbReference type="ARBA" id="ARBA00023163"/>
    </source>
</evidence>
<keyword evidence="6" id="KW-0539">Nucleus</keyword>
<protein>
    <recommendedName>
        <fullName evidence="12">Actin-related protein 5</fullName>
    </recommendedName>
</protein>
<dbReference type="SUPFAM" id="SSF53067">
    <property type="entry name" value="Actin-like ATPase domain"/>
    <property type="match status" value="2"/>
</dbReference>
<dbReference type="SMART" id="SM00268">
    <property type="entry name" value="ACTIN"/>
    <property type="match status" value="1"/>
</dbReference>
<evidence type="ECO:0008006" key="12">
    <source>
        <dbReference type="Google" id="ProtNLM"/>
    </source>
</evidence>
<comment type="similarity">
    <text evidence="7">Belongs to the actin family.</text>
</comment>
<feature type="region of interest" description="Disordered" evidence="9">
    <location>
        <begin position="395"/>
        <end position="455"/>
    </location>
</feature>
<dbReference type="FunFam" id="3.30.420.40:FF:000122">
    <property type="entry name" value="ARP5 actin-related protein 5 homolog"/>
    <property type="match status" value="1"/>
</dbReference>
<evidence type="ECO:0000256" key="3">
    <source>
        <dbReference type="ARBA" id="ARBA00023015"/>
    </source>
</evidence>
<sequence length="752" mass="85852">MEDDDFIEQPIYAISEKTSSTQYSPSTDYRSKFKNSSTPIVIDNGSYNCRAGWGSEKSPRFVFDNQVARYRDRKNNVSVVAVGPEIYADPAAKATARSPFDSNVVCDMERMEHVLDYIFLNLGIDTPTVGHPILMTEPACVPKSSRKMMTELLFECYSVPSVSYGIDSLFSFYANQDKKNGDGIVISAGHTATHIIPVIGGKGALDRTKRLNYGGTQASEYMLKLMQLKYPTFPTKVTSAQAEQLMHEHIFVAEDYQQILTDIENRQQFQKIDRIVQFPFSPLVRFVWSTTVQDDHANNQHQVIETKTEEELARQAARKEENAKRLREAAAKSRLEKLVQREQQHEAFTVLKELKGTVKKVEWLAQLKESGFDNEADLDATIKKLEEGIQRARNKELGIDENDDKEPPTFPLLEIPDDQLSEADKKEKKKQRLLKAGYDARQRAKKAKEEDKARQAEIARLDDERRINYPDEWLSDLKQKRKATVERIKTKKRLASELADRRSHASQLRMRSIASLASDTPASKRRKRGAEEDTFGADDEDWMVYREINREEESEDEEEDMASLNHYESLLLQHDPDFLPEHAFEAEQDPTNTLLHLLKHGMYPKYDAQDIGLSHQLHVNVERVRVPEVLFQPSIIGLDQAGLVDNINDIVRVYDASRKQSIVKNVFVTGGFGLMPGLAPRLQKTFQENFNVGWDIRVKTASNPMEDAWRGAAEFSMNDEFSKLSISKAEYEEYGGEYIKEHGLGNVFRSSS</sequence>
<dbReference type="Gene3D" id="3.90.640.10">
    <property type="entry name" value="Actin, Chain A, domain 4"/>
    <property type="match status" value="2"/>
</dbReference>
<dbReference type="GO" id="GO:0005634">
    <property type="term" value="C:nucleus"/>
    <property type="evidence" value="ECO:0007669"/>
    <property type="project" value="UniProtKB-SubCell"/>
</dbReference>
<dbReference type="EMBL" id="JAEPRA010000005">
    <property type="protein sequence ID" value="KAG2185582.1"/>
    <property type="molecule type" value="Genomic_DNA"/>
</dbReference>
<evidence type="ECO:0000256" key="4">
    <source>
        <dbReference type="ARBA" id="ARBA00023054"/>
    </source>
</evidence>
<dbReference type="CDD" id="cd10211">
    <property type="entry name" value="ASKHA_NBD_Arp5"/>
    <property type="match status" value="1"/>
</dbReference>
<accession>A0A8H7Q445</accession>
<dbReference type="OrthoDB" id="7340501at2759"/>
<dbReference type="FunFam" id="3.30.420.40:FF:000058">
    <property type="entry name" value="Putative actin-related protein 5"/>
    <property type="match status" value="1"/>
</dbReference>
<keyword evidence="11" id="KW-1185">Reference proteome</keyword>
<evidence type="ECO:0000256" key="7">
    <source>
        <dbReference type="RuleBase" id="RU000487"/>
    </source>
</evidence>
<dbReference type="Pfam" id="PF00022">
    <property type="entry name" value="Actin"/>
    <property type="match status" value="2"/>
</dbReference>
<dbReference type="GO" id="GO:0006974">
    <property type="term" value="P:DNA damage response"/>
    <property type="evidence" value="ECO:0007669"/>
    <property type="project" value="UniProtKB-KW"/>
</dbReference>
<gene>
    <name evidence="10" type="ORF">INT44_002375</name>
</gene>
<evidence type="ECO:0000256" key="9">
    <source>
        <dbReference type="SAM" id="MobiDB-lite"/>
    </source>
</evidence>
<keyword evidence="5" id="KW-0804">Transcription</keyword>
<keyword evidence="2" id="KW-0227">DNA damage</keyword>
<feature type="compositionally biased region" description="Basic and acidic residues" evidence="9">
    <location>
        <begin position="438"/>
        <end position="455"/>
    </location>
</feature>
<evidence type="ECO:0000313" key="11">
    <source>
        <dbReference type="Proteomes" id="UP000612746"/>
    </source>
</evidence>
<evidence type="ECO:0000256" key="8">
    <source>
        <dbReference type="SAM" id="Coils"/>
    </source>
</evidence>
<evidence type="ECO:0000256" key="6">
    <source>
        <dbReference type="ARBA" id="ARBA00023242"/>
    </source>
</evidence>